<feature type="domain" description="Galactose oxidase-like Early set" evidence="4">
    <location>
        <begin position="435"/>
        <end position="541"/>
    </location>
</feature>
<evidence type="ECO:0008006" key="7">
    <source>
        <dbReference type="Google" id="ProtNLM"/>
    </source>
</evidence>
<dbReference type="SUPFAM" id="SSF50965">
    <property type="entry name" value="Galactose oxidase, central domain"/>
    <property type="match status" value="1"/>
</dbReference>
<dbReference type="InterPro" id="IPR015202">
    <property type="entry name" value="GO-like_E_set"/>
</dbReference>
<sequence length="542" mass="59982">MTSPFPLFYILLLLHHAPPSLADPTPAPGGGSWSLLLPSIGVSAMHIQLLPTDRLLVYDRTDFGNSNISLPGGKCRPNSTDCTAHSVEYNVATNSVRPLFIVTDVWCSSGTLRPDGSLVQTGGFKSGADVVRVYKPCELCDWEEIPSMLSEQRWYSTNQILPDSRQLIVGGRDSFTYEFYPKTSPTEKSLSMPFLRETTDPNMENNLYPFVFLNTDGNVFIYANDRAILFDYVQNKVVKTYPNITGGEPRNYPSTGSAVLLPMRIVQGKVESVEVLICGGAPREAYFNANNGTFDKALDTCGRIKISDSDPQWVMETMPLARVMGDMVLLPNGRVLIINGAGSGVAGWELGRDPVLTPVIYHPDRPVRSRFEMQKPSTIPRMYHSTAALLRDGRVLVSGSNPHDKYEFSNVLFPTELSVEAFSPAYLDPSLVGLRPEIMSPENRFRVQHGQQMDIQFKVSNPVDPNLVLVTMVAPPFVTHSNSMNQRLLILEGDNKAIETGEFQYKVTVTVPASHNAAPAGSYILFVVHQDIPSEGVWVHIQ</sequence>
<feature type="domain" description="Glyoxal oxidase N-terminal" evidence="3">
    <location>
        <begin position="45"/>
        <end position="426"/>
    </location>
</feature>
<dbReference type="Proteomes" id="UP001172457">
    <property type="component" value="Chromosome 2"/>
</dbReference>
<accession>A0AA38TS96</accession>
<feature type="chain" id="PRO_5041464732" description="Galactose oxidase" evidence="2">
    <location>
        <begin position="23"/>
        <end position="542"/>
    </location>
</feature>
<evidence type="ECO:0000259" key="3">
    <source>
        <dbReference type="Pfam" id="PF07250"/>
    </source>
</evidence>
<dbReference type="Gene3D" id="2.130.10.80">
    <property type="entry name" value="Galactose oxidase/kelch, beta-propeller"/>
    <property type="match status" value="1"/>
</dbReference>
<dbReference type="CDD" id="cd02851">
    <property type="entry name" value="E_set_GO_C"/>
    <property type="match status" value="1"/>
</dbReference>
<dbReference type="SUPFAM" id="SSF81296">
    <property type="entry name" value="E set domains"/>
    <property type="match status" value="1"/>
</dbReference>
<dbReference type="EMBL" id="JARYMX010000002">
    <property type="protein sequence ID" value="KAJ9560621.1"/>
    <property type="molecule type" value="Genomic_DNA"/>
</dbReference>
<dbReference type="PANTHER" id="PTHR32208:SF81">
    <property type="entry name" value="GALACTOSE OXIDASE"/>
    <property type="match status" value="1"/>
</dbReference>
<dbReference type="InterPro" id="IPR011043">
    <property type="entry name" value="Gal_Oxase/kelch_b-propeller"/>
</dbReference>
<evidence type="ECO:0000313" key="6">
    <source>
        <dbReference type="Proteomes" id="UP001172457"/>
    </source>
</evidence>
<gene>
    <name evidence="5" type="ORF">OSB04_005781</name>
</gene>
<dbReference type="Gene3D" id="2.60.40.10">
    <property type="entry name" value="Immunoglobulins"/>
    <property type="match status" value="1"/>
</dbReference>
<dbReference type="InterPro" id="IPR037293">
    <property type="entry name" value="Gal_Oxidase_central_sf"/>
</dbReference>
<comment type="caution">
    <text evidence="5">The sequence shown here is derived from an EMBL/GenBank/DDBJ whole genome shotgun (WGS) entry which is preliminary data.</text>
</comment>
<evidence type="ECO:0000256" key="1">
    <source>
        <dbReference type="ARBA" id="ARBA00022729"/>
    </source>
</evidence>
<dbReference type="InterPro" id="IPR014756">
    <property type="entry name" value="Ig_E-set"/>
</dbReference>
<evidence type="ECO:0000313" key="5">
    <source>
        <dbReference type="EMBL" id="KAJ9560621.1"/>
    </source>
</evidence>
<dbReference type="InterPro" id="IPR013783">
    <property type="entry name" value="Ig-like_fold"/>
</dbReference>
<feature type="signal peptide" evidence="2">
    <location>
        <begin position="1"/>
        <end position="22"/>
    </location>
</feature>
<dbReference type="AlphaFoldDB" id="A0AA38TS96"/>
<dbReference type="PANTHER" id="PTHR32208">
    <property type="entry name" value="SECRETED PROTEIN-RELATED"/>
    <property type="match status" value="1"/>
</dbReference>
<proteinExistence type="predicted"/>
<name>A0AA38TS96_9ASTR</name>
<reference evidence="5" key="1">
    <citation type="submission" date="2023-03" db="EMBL/GenBank/DDBJ databases">
        <title>Chromosome-scale reference genome and RAD-based genetic map of yellow starthistle (Centaurea solstitialis) reveal putative structural variation and QTLs associated with invader traits.</title>
        <authorList>
            <person name="Reatini B."/>
            <person name="Cang F.A."/>
            <person name="Jiang Q."/>
            <person name="Mckibben M.T.W."/>
            <person name="Barker M.S."/>
            <person name="Rieseberg L.H."/>
            <person name="Dlugosch K.M."/>
        </authorList>
    </citation>
    <scope>NUCLEOTIDE SEQUENCE</scope>
    <source>
        <strain evidence="5">CAN-66</strain>
        <tissue evidence="5">Leaf</tissue>
    </source>
</reference>
<evidence type="ECO:0000259" key="4">
    <source>
        <dbReference type="Pfam" id="PF09118"/>
    </source>
</evidence>
<keyword evidence="6" id="KW-1185">Reference proteome</keyword>
<dbReference type="InterPro" id="IPR009880">
    <property type="entry name" value="Glyoxal_oxidase_N"/>
</dbReference>
<protein>
    <recommendedName>
        <fullName evidence="7">Galactose oxidase</fullName>
    </recommendedName>
</protein>
<evidence type="ECO:0000256" key="2">
    <source>
        <dbReference type="SAM" id="SignalP"/>
    </source>
</evidence>
<organism evidence="5 6">
    <name type="scientific">Centaurea solstitialis</name>
    <name type="common">yellow star-thistle</name>
    <dbReference type="NCBI Taxonomy" id="347529"/>
    <lineage>
        <taxon>Eukaryota</taxon>
        <taxon>Viridiplantae</taxon>
        <taxon>Streptophyta</taxon>
        <taxon>Embryophyta</taxon>
        <taxon>Tracheophyta</taxon>
        <taxon>Spermatophyta</taxon>
        <taxon>Magnoliopsida</taxon>
        <taxon>eudicotyledons</taxon>
        <taxon>Gunneridae</taxon>
        <taxon>Pentapetalae</taxon>
        <taxon>asterids</taxon>
        <taxon>campanulids</taxon>
        <taxon>Asterales</taxon>
        <taxon>Asteraceae</taxon>
        <taxon>Carduoideae</taxon>
        <taxon>Cardueae</taxon>
        <taxon>Centaureinae</taxon>
        <taxon>Centaurea</taxon>
    </lineage>
</organism>
<dbReference type="Pfam" id="PF07250">
    <property type="entry name" value="Glyoxal_oxid_N"/>
    <property type="match status" value="1"/>
</dbReference>
<dbReference type="Pfam" id="PF09118">
    <property type="entry name" value="GO-like_E_set"/>
    <property type="match status" value="1"/>
</dbReference>
<keyword evidence="1 2" id="KW-0732">Signal</keyword>